<feature type="repeat" description="PPR" evidence="2">
    <location>
        <begin position="648"/>
        <end position="682"/>
    </location>
</feature>
<feature type="region of interest" description="Disordered" evidence="3">
    <location>
        <begin position="398"/>
        <end position="471"/>
    </location>
</feature>
<evidence type="ECO:0000256" key="3">
    <source>
        <dbReference type="SAM" id="MobiDB-lite"/>
    </source>
</evidence>
<dbReference type="InterPro" id="IPR002885">
    <property type="entry name" value="PPR_rpt"/>
</dbReference>
<reference evidence="5 6" key="1">
    <citation type="journal article" date="2010" name="Nature">
        <title>The Ectocarpus genome and the independent evolution of multicellularity in brown algae.</title>
        <authorList>
            <person name="Cock J.M."/>
            <person name="Sterck L."/>
            <person name="Rouze P."/>
            <person name="Scornet D."/>
            <person name="Allen A.E."/>
            <person name="Amoutzias G."/>
            <person name="Anthouard V."/>
            <person name="Artiguenave F."/>
            <person name="Aury J.M."/>
            <person name="Badger J.H."/>
            <person name="Beszteri B."/>
            <person name="Billiau K."/>
            <person name="Bonnet E."/>
            <person name="Bothwell J.H."/>
            <person name="Bowler C."/>
            <person name="Boyen C."/>
            <person name="Brownlee C."/>
            <person name="Carrano C.J."/>
            <person name="Charrier B."/>
            <person name="Cho G.Y."/>
            <person name="Coelho S.M."/>
            <person name="Collen J."/>
            <person name="Corre E."/>
            <person name="Da Silva C."/>
            <person name="Delage L."/>
            <person name="Delaroque N."/>
            <person name="Dittami S.M."/>
            <person name="Doulbeau S."/>
            <person name="Elias M."/>
            <person name="Farnham G."/>
            <person name="Gachon C.M."/>
            <person name="Gschloessl B."/>
            <person name="Heesch S."/>
            <person name="Jabbari K."/>
            <person name="Jubin C."/>
            <person name="Kawai H."/>
            <person name="Kimura K."/>
            <person name="Kloareg B."/>
            <person name="Kupper F.C."/>
            <person name="Lang D."/>
            <person name="Le Bail A."/>
            <person name="Leblanc C."/>
            <person name="Lerouge P."/>
            <person name="Lohr M."/>
            <person name="Lopez P.J."/>
            <person name="Martens C."/>
            <person name="Maumus F."/>
            <person name="Michel G."/>
            <person name="Miranda-Saavedra D."/>
            <person name="Morales J."/>
            <person name="Moreau H."/>
            <person name="Motomura T."/>
            <person name="Nagasato C."/>
            <person name="Napoli C.A."/>
            <person name="Nelson D.R."/>
            <person name="Nyvall-Collen P."/>
            <person name="Peters A.F."/>
            <person name="Pommier C."/>
            <person name="Potin P."/>
            <person name="Poulain J."/>
            <person name="Quesneville H."/>
            <person name="Read B."/>
            <person name="Rensing S.A."/>
            <person name="Ritter A."/>
            <person name="Rousvoal S."/>
            <person name="Samanta M."/>
            <person name="Samson G."/>
            <person name="Schroeder D.C."/>
            <person name="Segurens B."/>
            <person name="Strittmatter M."/>
            <person name="Tonon T."/>
            <person name="Tregear J.W."/>
            <person name="Valentin K."/>
            <person name="von Dassow P."/>
            <person name="Yamagishi T."/>
            <person name="Van de Peer Y."/>
            <person name="Wincker P."/>
        </authorList>
    </citation>
    <scope>NUCLEOTIDE SEQUENCE [LARGE SCALE GENOMIC DNA]</scope>
    <source>
        <strain evidence="6">Ec32 / CCAP1310/4</strain>
    </source>
</reference>
<feature type="compositionally biased region" description="Low complexity" evidence="3">
    <location>
        <begin position="1111"/>
        <end position="1129"/>
    </location>
</feature>
<feature type="repeat" description="PPR" evidence="2">
    <location>
        <begin position="893"/>
        <end position="927"/>
    </location>
</feature>
<dbReference type="InParanoid" id="D8LSJ6"/>
<name>D8LSJ6_ECTSI</name>
<dbReference type="STRING" id="2880.D8LSJ6"/>
<protein>
    <recommendedName>
        <fullName evidence="4">PROP1-like PPR domain-containing protein</fullName>
    </recommendedName>
</protein>
<dbReference type="Pfam" id="PF13041">
    <property type="entry name" value="PPR_2"/>
    <property type="match status" value="1"/>
</dbReference>
<feature type="repeat" description="PPR" evidence="2">
    <location>
        <begin position="338"/>
        <end position="372"/>
    </location>
</feature>
<dbReference type="PROSITE" id="PS51375">
    <property type="entry name" value="PPR"/>
    <property type="match status" value="12"/>
</dbReference>
<feature type="region of interest" description="Disordered" evidence="3">
    <location>
        <begin position="1071"/>
        <end position="1139"/>
    </location>
</feature>
<dbReference type="eggNOG" id="KOG4197">
    <property type="taxonomic scope" value="Eukaryota"/>
</dbReference>
<feature type="repeat" description="PPR" evidence="2">
    <location>
        <begin position="233"/>
        <end position="267"/>
    </location>
</feature>
<feature type="compositionally biased region" description="Gly residues" evidence="3">
    <location>
        <begin position="1130"/>
        <end position="1139"/>
    </location>
</feature>
<dbReference type="Gene3D" id="1.25.40.10">
    <property type="entry name" value="Tetratricopeptide repeat domain"/>
    <property type="match status" value="6"/>
</dbReference>
<evidence type="ECO:0000313" key="5">
    <source>
        <dbReference type="EMBL" id="CBN77833.1"/>
    </source>
</evidence>
<dbReference type="EMBL" id="FN649760">
    <property type="protein sequence ID" value="CBN77833.1"/>
    <property type="molecule type" value="Genomic_DNA"/>
</dbReference>
<gene>
    <name evidence="5" type="ORF">Esi_0074_0045</name>
</gene>
<evidence type="ECO:0000313" key="6">
    <source>
        <dbReference type="Proteomes" id="UP000002630"/>
    </source>
</evidence>
<feature type="domain" description="PROP1-like PPR" evidence="4">
    <location>
        <begin position="629"/>
        <end position="700"/>
    </location>
</feature>
<dbReference type="OrthoDB" id="190155at2759"/>
<feature type="repeat" description="PPR" evidence="2">
    <location>
        <begin position="303"/>
        <end position="337"/>
    </location>
</feature>
<feature type="domain" description="PROP1-like PPR" evidence="4">
    <location>
        <begin position="272"/>
        <end position="402"/>
    </location>
</feature>
<dbReference type="Pfam" id="PF01535">
    <property type="entry name" value="PPR"/>
    <property type="match status" value="2"/>
</dbReference>
<feature type="compositionally biased region" description="Low complexity" evidence="3">
    <location>
        <begin position="856"/>
        <end position="865"/>
    </location>
</feature>
<sequence>MALSSSNTKSSMMPVEGPAGARPSEISVDPFPNTANANASGGGGVPGPSVPGATAAVVRGDIANGVEMFLECMSRRRLKLAAATAAASPKQGGVPACNVFLRALGDAGRIDDCVAAYEAMLACQLRPTIVTFSTLISRAGACRRVRLAERFFREMLEAGITPDVQAINSLINAFAKAGSPDQALKVFDQMSRYGVTPSVITFNTLIDACGRAGDIDRARQVFSRLSQAGLSPNDRTFSALIHSHAVQGQVDEAFSWLQEMRARGLEPNRVTYSALINACGRAGQLARAFQTLDEMFGTGIEPNVVTWTTLIDACGKGKELEWSFKLFKEMRERGTVPNGVTCSALMDACLKADELDLAFAVLEHMLDVGIEPTEVTYTSLLTQCARLGQADRAGIVLDELNKRRPNSSSSGGGGGRNGDTNAAEFVREVGHVDSDTRSSSGRGTGIGDVARKEAAGRGPATAMAGTVSADPADSENVTEAFFSGTVGITPGPAGIDTIAGPNPLPPPMATAEAITRGGATTGEGGSGETATARGRGAWRMNRKLESDLLQLFGQADQVDAAFKVLEGMVERRDSPDGETWLLLLNAVDTAGALDKAVELMERSRAEGHGSEINELTYSALLGACGRAKKLARAFRIVQSMRETGVKPTEGTYLALMEVCRHSRDSKAAVEVFEAMETEGVRPGVRSYTSLLKAISEENTLRTRALQRTRMLETRRSPPSSSAVRRPAEGSSVAAAASAPGAPAQSSPLPSTAPGTTSGGASTLPRDGVDDRGKSLDVRADAVGTTKVVAGGGKGPAAAATRAHAKEEPSVIAAWSSSSSGRGTAGPATKAGGVGGYASSGRSEASLRGPTADPTESSRAPSSTSSDNANPALDNLFRVFLVFQEMRSRGVRPDLRAYNALVNTCADLGEFDRALGVVRLMVDDGEGGGLQPDAVTYTSLIKAAARAVPPRVEEAEEIFATMQQRTNHFSTFARPTEVTYAHLMRASVMAEDYGRALEIWRQQLSAGVAPGPRSTRAALAACGGAGDVDTALQVYDVMREGGIRPNSRALLDLVNLCRANGLQSVAARIMRERSKTDATTNRRRSNVSMRRNSAGSTSRKRNKSTRNTCSANRGSSTSRSTNTGGNTSSSGNGGGSKTGT</sequence>
<dbReference type="PANTHER" id="PTHR47447:SF17">
    <property type="entry name" value="OS12G0638900 PROTEIN"/>
    <property type="match status" value="1"/>
</dbReference>
<feature type="compositionally biased region" description="Polar residues" evidence="3">
    <location>
        <begin position="1"/>
        <end position="11"/>
    </location>
</feature>
<proteinExistence type="predicted"/>
<organism evidence="5 6">
    <name type="scientific">Ectocarpus siliculosus</name>
    <name type="common">Brown alga</name>
    <name type="synonym">Conferva siliculosa</name>
    <dbReference type="NCBI Taxonomy" id="2880"/>
    <lineage>
        <taxon>Eukaryota</taxon>
        <taxon>Sar</taxon>
        <taxon>Stramenopiles</taxon>
        <taxon>Ochrophyta</taxon>
        <taxon>PX clade</taxon>
        <taxon>Phaeophyceae</taxon>
        <taxon>Ectocarpales</taxon>
        <taxon>Ectocarpaceae</taxon>
        <taxon>Ectocarpus</taxon>
    </lineage>
</organism>
<feature type="repeat" description="PPR" evidence="2">
    <location>
        <begin position="268"/>
        <end position="302"/>
    </location>
</feature>
<accession>D8LSJ6</accession>
<dbReference type="Proteomes" id="UP000002630">
    <property type="component" value="Unassembled WGS sequence"/>
</dbReference>
<feature type="repeat" description="PPR" evidence="2">
    <location>
        <begin position="198"/>
        <end position="232"/>
    </location>
</feature>
<keyword evidence="1" id="KW-0677">Repeat</keyword>
<dbReference type="PANTHER" id="PTHR47447">
    <property type="entry name" value="OS03G0856100 PROTEIN"/>
    <property type="match status" value="1"/>
</dbReference>
<feature type="repeat" description="PPR" evidence="2">
    <location>
        <begin position="932"/>
        <end position="964"/>
    </location>
</feature>
<keyword evidence="6" id="KW-1185">Reference proteome</keyword>
<feature type="repeat" description="PPR" evidence="2">
    <location>
        <begin position="613"/>
        <end position="647"/>
    </location>
</feature>
<feature type="region of interest" description="Disordered" evidence="3">
    <location>
        <begin position="786"/>
        <end position="868"/>
    </location>
</feature>
<feature type="repeat" description="PPR" evidence="2">
    <location>
        <begin position="128"/>
        <end position="162"/>
    </location>
</feature>
<dbReference type="AlphaFoldDB" id="D8LSJ6"/>
<feature type="compositionally biased region" description="Low complexity" evidence="3">
    <location>
        <begin position="716"/>
        <end position="764"/>
    </location>
</feature>
<dbReference type="InterPro" id="IPR011990">
    <property type="entry name" value="TPR-like_helical_dom_sf"/>
</dbReference>
<dbReference type="Pfam" id="PF13812">
    <property type="entry name" value="PPR_3"/>
    <property type="match status" value="1"/>
</dbReference>
<dbReference type="NCBIfam" id="TIGR00756">
    <property type="entry name" value="PPR"/>
    <property type="match status" value="10"/>
</dbReference>
<feature type="region of interest" description="Disordered" evidence="3">
    <location>
        <begin position="1"/>
        <end position="46"/>
    </location>
</feature>
<dbReference type="Pfam" id="PF17177">
    <property type="entry name" value="PPR_long"/>
    <property type="match status" value="2"/>
</dbReference>
<dbReference type="InterPro" id="IPR033443">
    <property type="entry name" value="PROP1-like_PPR_dom"/>
</dbReference>
<feature type="repeat" description="PPR" evidence="2">
    <location>
        <begin position="163"/>
        <end position="197"/>
    </location>
</feature>
<evidence type="ECO:0000259" key="4">
    <source>
        <dbReference type="Pfam" id="PF17177"/>
    </source>
</evidence>
<evidence type="ECO:0000256" key="1">
    <source>
        <dbReference type="ARBA" id="ARBA00022737"/>
    </source>
</evidence>
<feature type="compositionally biased region" description="Basic and acidic residues" evidence="3">
    <location>
        <begin position="425"/>
        <end position="436"/>
    </location>
</feature>
<feature type="repeat" description="PPR" evidence="2">
    <location>
        <begin position="1010"/>
        <end position="1044"/>
    </location>
</feature>
<feature type="region of interest" description="Disordered" evidence="3">
    <location>
        <begin position="706"/>
        <end position="773"/>
    </location>
</feature>
<evidence type="ECO:0000256" key="2">
    <source>
        <dbReference type="PROSITE-ProRule" id="PRU00708"/>
    </source>
</evidence>